<dbReference type="InterPro" id="IPR002178">
    <property type="entry name" value="PTS_EIIA_type-2_dom"/>
</dbReference>
<keyword evidence="4" id="KW-0808">Transferase</keyword>
<reference evidence="9" key="1">
    <citation type="submission" date="2016-11" db="EMBL/GenBank/DDBJ databases">
        <authorList>
            <person name="Varghese N."/>
            <person name="Submissions S."/>
        </authorList>
    </citation>
    <scope>NUCLEOTIDE SEQUENCE [LARGE SCALE GENOMIC DNA]</scope>
    <source>
        <strain evidence="9">CGMCC 1.6496</strain>
    </source>
</reference>
<dbReference type="RefSeq" id="WP_073005792.1">
    <property type="nucleotide sequence ID" value="NZ_FQXD01000003.1"/>
</dbReference>
<dbReference type="Pfam" id="PF00359">
    <property type="entry name" value="PTS_EIIA_2"/>
    <property type="match status" value="1"/>
</dbReference>
<gene>
    <name evidence="8" type="ORF">SAMN05421807_10323</name>
</gene>
<dbReference type="PANTHER" id="PTHR36203:SF5">
    <property type="entry name" value="PTS SYSTEM, EIIA COMPONENT"/>
    <property type="match status" value="1"/>
</dbReference>
<dbReference type="GO" id="GO:0005737">
    <property type="term" value="C:cytoplasm"/>
    <property type="evidence" value="ECO:0007669"/>
    <property type="project" value="UniProtKB-SubCell"/>
</dbReference>
<keyword evidence="5" id="KW-0598">Phosphotransferase system</keyword>
<dbReference type="GO" id="GO:0016301">
    <property type="term" value="F:kinase activity"/>
    <property type="evidence" value="ECO:0007669"/>
    <property type="project" value="UniProtKB-KW"/>
</dbReference>
<evidence type="ECO:0000259" key="7">
    <source>
        <dbReference type="PROSITE" id="PS51094"/>
    </source>
</evidence>
<evidence type="ECO:0000256" key="2">
    <source>
        <dbReference type="ARBA" id="ARBA00022448"/>
    </source>
</evidence>
<dbReference type="SUPFAM" id="SSF55804">
    <property type="entry name" value="Phoshotransferase/anion transport protein"/>
    <property type="match status" value="1"/>
</dbReference>
<protein>
    <submittedName>
        <fullName evidence="8">PTS system, mannitol-specific IIA component/PTS system, ascorbate-specific IIA component</fullName>
    </submittedName>
</protein>
<organism evidence="8 9">
    <name type="scientific">Virgibacillus chiguensis</name>
    <dbReference type="NCBI Taxonomy" id="411959"/>
    <lineage>
        <taxon>Bacteria</taxon>
        <taxon>Bacillati</taxon>
        <taxon>Bacillota</taxon>
        <taxon>Bacilli</taxon>
        <taxon>Bacillales</taxon>
        <taxon>Bacillaceae</taxon>
        <taxon>Virgibacillus</taxon>
    </lineage>
</organism>
<dbReference type="InterPro" id="IPR016152">
    <property type="entry name" value="PTrfase/Anion_transptr"/>
</dbReference>
<dbReference type="OrthoDB" id="369398at2"/>
<dbReference type="GO" id="GO:0009401">
    <property type="term" value="P:phosphoenolpyruvate-dependent sugar phosphotransferase system"/>
    <property type="evidence" value="ECO:0007669"/>
    <property type="project" value="UniProtKB-KW"/>
</dbReference>
<name>A0A1M5PDH9_9BACI</name>
<proteinExistence type="predicted"/>
<dbReference type="CDD" id="cd00211">
    <property type="entry name" value="PTS_IIA_fru"/>
    <property type="match status" value="1"/>
</dbReference>
<evidence type="ECO:0000313" key="9">
    <source>
        <dbReference type="Proteomes" id="UP000184079"/>
    </source>
</evidence>
<dbReference type="PROSITE" id="PS51094">
    <property type="entry name" value="PTS_EIIA_TYPE_2"/>
    <property type="match status" value="1"/>
</dbReference>
<dbReference type="InterPro" id="IPR051351">
    <property type="entry name" value="Ascorbate-PTS_EIIA_comp"/>
</dbReference>
<evidence type="ECO:0000256" key="1">
    <source>
        <dbReference type="ARBA" id="ARBA00004496"/>
    </source>
</evidence>
<accession>A0A1M5PDH9</accession>
<evidence type="ECO:0000256" key="4">
    <source>
        <dbReference type="ARBA" id="ARBA00022679"/>
    </source>
</evidence>
<keyword evidence="2" id="KW-0813">Transport</keyword>
<evidence type="ECO:0000256" key="3">
    <source>
        <dbReference type="ARBA" id="ARBA00022490"/>
    </source>
</evidence>
<dbReference type="Gene3D" id="3.40.930.10">
    <property type="entry name" value="Mannitol-specific EII, Chain A"/>
    <property type="match status" value="1"/>
</dbReference>
<keyword evidence="6" id="KW-0418">Kinase</keyword>
<keyword evidence="9" id="KW-1185">Reference proteome</keyword>
<comment type="subcellular location">
    <subcellularLocation>
        <location evidence="1">Cytoplasm</location>
    </subcellularLocation>
</comment>
<dbReference type="PANTHER" id="PTHR36203">
    <property type="entry name" value="ASCORBATE-SPECIFIC PTS SYSTEM EIIA COMPONENT"/>
    <property type="match status" value="1"/>
</dbReference>
<dbReference type="EMBL" id="FQXD01000003">
    <property type="protein sequence ID" value="SHG99830.1"/>
    <property type="molecule type" value="Genomic_DNA"/>
</dbReference>
<evidence type="ECO:0000313" key="8">
    <source>
        <dbReference type="EMBL" id="SHG99830.1"/>
    </source>
</evidence>
<dbReference type="AlphaFoldDB" id="A0A1M5PDH9"/>
<evidence type="ECO:0000256" key="5">
    <source>
        <dbReference type="ARBA" id="ARBA00022683"/>
    </source>
</evidence>
<evidence type="ECO:0000256" key="6">
    <source>
        <dbReference type="ARBA" id="ARBA00022777"/>
    </source>
</evidence>
<sequence length="149" mass="16421">MKFLEKTIIQLDVEVKSPEDAIMKAGQLLLKDGLVEPSYVEAMKQAYNKNGPYFVLAPQIAIPHARPEDGVNEAAVSLVQLKEAISFGHAINDPVRLVFGLGASSSAEHLTLLRKLTTLLNDPQNIEQLLQATTIDEVQKTIRNGEMTR</sequence>
<feature type="domain" description="PTS EIIA type-2" evidence="7">
    <location>
        <begin position="2"/>
        <end position="145"/>
    </location>
</feature>
<dbReference type="Proteomes" id="UP000184079">
    <property type="component" value="Unassembled WGS sequence"/>
</dbReference>
<keyword evidence="3" id="KW-0963">Cytoplasm</keyword>